<keyword evidence="3" id="KW-1185">Reference proteome</keyword>
<protein>
    <submittedName>
        <fullName evidence="2">Uncharacterized protein</fullName>
    </submittedName>
</protein>
<sequence>MRIISKTLTRLPAAVAIGIPILEWVITGRMIQSTYWDHYF</sequence>
<dbReference type="Proteomes" id="UP000003179">
    <property type="component" value="Unassembled WGS sequence"/>
</dbReference>
<feature type="transmembrane region" description="Helical" evidence="1">
    <location>
        <begin position="12"/>
        <end position="31"/>
    </location>
</feature>
<evidence type="ECO:0000313" key="2">
    <source>
        <dbReference type="EMBL" id="EFS92060.1"/>
    </source>
</evidence>
<keyword evidence="1" id="KW-0472">Membrane</keyword>
<keyword evidence="1" id="KW-1133">Transmembrane helix</keyword>
<accession>A0ABN0C4D9</accession>
<keyword evidence="1" id="KW-0812">Transmembrane</keyword>
<comment type="caution">
    <text evidence="2">The sequence shown here is derived from an EMBL/GenBank/DDBJ whole genome shotgun (WGS) entry which is preliminary data.</text>
</comment>
<proteinExistence type="predicted"/>
<gene>
    <name evidence="2" type="ORF">HMPREF9607_01688</name>
</gene>
<evidence type="ECO:0000256" key="1">
    <source>
        <dbReference type="SAM" id="Phobius"/>
    </source>
</evidence>
<dbReference type="EMBL" id="ADZU01000028">
    <property type="protein sequence ID" value="EFS92060.1"/>
    <property type="molecule type" value="Genomic_DNA"/>
</dbReference>
<reference evidence="2" key="1">
    <citation type="submission" date="2010-08" db="EMBL/GenBank/DDBJ databases">
        <authorList>
            <person name="Weinstock G."/>
            <person name="Sodergren E."/>
            <person name="Clifton S."/>
            <person name="Fulton L."/>
            <person name="Fulton B."/>
            <person name="Courtney L."/>
            <person name="Fronick C."/>
            <person name="Harrison M."/>
            <person name="Strong C."/>
            <person name="Farmer C."/>
            <person name="Delahaunty K."/>
            <person name="Markovic C."/>
            <person name="Hall O."/>
            <person name="Minx P."/>
            <person name="Tomlinson C."/>
            <person name="Mitreva M."/>
            <person name="Hou S."/>
            <person name="Chen J."/>
            <person name="Wollam A."/>
            <person name="Pepin K.H."/>
            <person name="Johnson M."/>
            <person name="Bhonagiri V."/>
            <person name="Zhang X."/>
            <person name="Suruliraj S."/>
            <person name="Warren W."/>
            <person name="Chinwalla A."/>
            <person name="Mardis E.R."/>
            <person name="Wilson R.K."/>
        </authorList>
    </citation>
    <scope>NUCLEOTIDE SEQUENCE [LARGE SCALE GENOMIC DNA]</scope>
    <source>
        <strain evidence="2">HL044PA1</strain>
    </source>
</reference>
<name>A0ABN0C4D9_9ACTN</name>
<evidence type="ECO:0000313" key="3">
    <source>
        <dbReference type="Proteomes" id="UP000003179"/>
    </source>
</evidence>
<organism evidence="2 3">
    <name type="scientific">Cutibacterium modestum HL044PA1</name>
    <dbReference type="NCBI Taxonomy" id="765109"/>
    <lineage>
        <taxon>Bacteria</taxon>
        <taxon>Bacillati</taxon>
        <taxon>Actinomycetota</taxon>
        <taxon>Actinomycetes</taxon>
        <taxon>Propionibacteriales</taxon>
        <taxon>Propionibacteriaceae</taxon>
        <taxon>Cutibacterium</taxon>
        <taxon>Cutibacterium modestum</taxon>
    </lineage>
</organism>